<evidence type="ECO:0000256" key="2">
    <source>
        <dbReference type="ARBA" id="ARBA00023125"/>
    </source>
</evidence>
<keyword evidence="3" id="KW-0233">DNA recombination</keyword>
<keyword evidence="2" id="KW-0238">DNA-binding</keyword>
<dbReference type="Pfam" id="PF02899">
    <property type="entry name" value="Phage_int_SAM_1"/>
    <property type="match status" value="1"/>
</dbReference>
<feature type="domain" description="Tyr recombinase" evidence="5">
    <location>
        <begin position="213"/>
        <end position="393"/>
    </location>
</feature>
<evidence type="ECO:0000256" key="3">
    <source>
        <dbReference type="ARBA" id="ARBA00023172"/>
    </source>
</evidence>
<dbReference type="Gene3D" id="1.10.150.130">
    <property type="match status" value="1"/>
</dbReference>
<accession>A0ABN1S6J5</accession>
<reference evidence="6 7" key="1">
    <citation type="journal article" date="2019" name="Int. J. Syst. Evol. Microbiol.">
        <title>The Global Catalogue of Microorganisms (GCM) 10K type strain sequencing project: providing services to taxonomists for standard genome sequencing and annotation.</title>
        <authorList>
            <consortium name="The Broad Institute Genomics Platform"/>
            <consortium name="The Broad Institute Genome Sequencing Center for Infectious Disease"/>
            <person name="Wu L."/>
            <person name="Ma J."/>
        </authorList>
    </citation>
    <scope>NUCLEOTIDE SEQUENCE [LARGE SCALE GENOMIC DNA]</scope>
    <source>
        <strain evidence="6 7">JCM 11445</strain>
    </source>
</reference>
<sequence>MSASFPAMLETGDSGRDLVSFVLPETGELAETADPARPYALLDADGAVVIPVEAFFAELQACSRPATTVRSYGMDLLRWWRFLSSWGVAWDRATRVEARDFTRWMQIAPKPTRVHWRHRVPDGAARSRESRPLAGVPNPVTGRAGPGLLYSASTQAHSETVLRSFYAFHLEEGTGPILNPFPTARERRRRPVAASRSTRQSAGGRYRPSVPRRLPRRMPDGRFNELFAALRYNRDRALLAFWVSNGARASELLTSRQRDPLPGEQLLGVVRKGTGAFQQLPSSPDAFVWLRLYQEESWRAGVPRGAGMALWWTLRRPFRPLTYHAARAMLNRANALLGANWTLHDLRHTAAYRMARDPMLALTDVQWVLGHAHLTTTQIYVPAGRDEVVEAVRAHHERQAHQARMPAVPAAGYRTEALNDLFGRSR</sequence>
<dbReference type="InterPro" id="IPR050090">
    <property type="entry name" value="Tyrosine_recombinase_XerCD"/>
</dbReference>
<dbReference type="InterPro" id="IPR004107">
    <property type="entry name" value="Integrase_SAM-like_N"/>
</dbReference>
<evidence type="ECO:0000259" key="5">
    <source>
        <dbReference type="PROSITE" id="PS51898"/>
    </source>
</evidence>
<keyword evidence="7" id="KW-1185">Reference proteome</keyword>
<dbReference type="PANTHER" id="PTHR30349:SF81">
    <property type="entry name" value="TYROSINE RECOMBINASE XERC"/>
    <property type="match status" value="1"/>
</dbReference>
<comment type="caution">
    <text evidence="6">The sequence shown here is derived from an EMBL/GenBank/DDBJ whole genome shotgun (WGS) entry which is preliminary data.</text>
</comment>
<protein>
    <submittedName>
        <fullName evidence="6">Site-specific integrase</fullName>
    </submittedName>
</protein>
<dbReference type="SUPFAM" id="SSF56349">
    <property type="entry name" value="DNA breaking-rejoining enzymes"/>
    <property type="match status" value="1"/>
</dbReference>
<proteinExistence type="predicted"/>
<organism evidence="6 7">
    <name type="scientific">Streptomyces rhizosphaericus</name>
    <dbReference type="NCBI Taxonomy" id="114699"/>
    <lineage>
        <taxon>Bacteria</taxon>
        <taxon>Bacillati</taxon>
        <taxon>Actinomycetota</taxon>
        <taxon>Actinomycetes</taxon>
        <taxon>Kitasatosporales</taxon>
        <taxon>Streptomycetaceae</taxon>
        <taxon>Streptomyces</taxon>
        <taxon>Streptomyces violaceusniger group</taxon>
    </lineage>
</organism>
<evidence type="ECO:0000256" key="1">
    <source>
        <dbReference type="ARBA" id="ARBA00022908"/>
    </source>
</evidence>
<evidence type="ECO:0000313" key="7">
    <source>
        <dbReference type="Proteomes" id="UP001500033"/>
    </source>
</evidence>
<dbReference type="InterPro" id="IPR011010">
    <property type="entry name" value="DNA_brk_join_enz"/>
</dbReference>
<keyword evidence="1" id="KW-0229">DNA integration</keyword>
<dbReference type="InterPro" id="IPR002104">
    <property type="entry name" value="Integrase_catalytic"/>
</dbReference>
<evidence type="ECO:0000256" key="4">
    <source>
        <dbReference type="SAM" id="MobiDB-lite"/>
    </source>
</evidence>
<dbReference type="Pfam" id="PF00589">
    <property type="entry name" value="Phage_integrase"/>
    <property type="match status" value="1"/>
</dbReference>
<dbReference type="Proteomes" id="UP001500033">
    <property type="component" value="Unassembled WGS sequence"/>
</dbReference>
<dbReference type="PANTHER" id="PTHR30349">
    <property type="entry name" value="PHAGE INTEGRASE-RELATED"/>
    <property type="match status" value="1"/>
</dbReference>
<dbReference type="InterPro" id="IPR013762">
    <property type="entry name" value="Integrase-like_cat_sf"/>
</dbReference>
<feature type="region of interest" description="Disordered" evidence="4">
    <location>
        <begin position="178"/>
        <end position="215"/>
    </location>
</feature>
<evidence type="ECO:0000313" key="6">
    <source>
        <dbReference type="EMBL" id="GAA0975654.1"/>
    </source>
</evidence>
<dbReference type="CDD" id="cd00397">
    <property type="entry name" value="DNA_BRE_C"/>
    <property type="match status" value="1"/>
</dbReference>
<dbReference type="EMBL" id="BAAAIE010000011">
    <property type="protein sequence ID" value="GAA0975654.1"/>
    <property type="molecule type" value="Genomic_DNA"/>
</dbReference>
<dbReference type="InterPro" id="IPR010998">
    <property type="entry name" value="Integrase_recombinase_N"/>
</dbReference>
<dbReference type="Gene3D" id="1.10.443.10">
    <property type="entry name" value="Intergrase catalytic core"/>
    <property type="match status" value="1"/>
</dbReference>
<name>A0ABN1S6J5_9ACTN</name>
<gene>
    <name evidence="6" type="ORF">GCM10009576_024880</name>
</gene>
<dbReference type="PROSITE" id="PS51898">
    <property type="entry name" value="TYR_RECOMBINASE"/>
    <property type="match status" value="1"/>
</dbReference>